<feature type="domain" description="PAC" evidence="9">
    <location>
        <begin position="106"/>
        <end position="162"/>
    </location>
</feature>
<dbReference type="SUPFAM" id="SSF47384">
    <property type="entry name" value="Homodimeric domain of signal transducing histidine kinase"/>
    <property type="match status" value="1"/>
</dbReference>
<dbReference type="InterPro" id="IPR036097">
    <property type="entry name" value="HisK_dim/P_sf"/>
</dbReference>
<dbReference type="SMART" id="SM00387">
    <property type="entry name" value="HATPase_c"/>
    <property type="match status" value="1"/>
</dbReference>
<dbReference type="AlphaFoldDB" id="A0A4Q6Y101"/>
<evidence type="ECO:0000256" key="2">
    <source>
        <dbReference type="ARBA" id="ARBA00012438"/>
    </source>
</evidence>
<keyword evidence="7" id="KW-0472">Membrane</keyword>
<feature type="domain" description="Histidine kinase" evidence="8">
    <location>
        <begin position="357"/>
        <end position="573"/>
    </location>
</feature>
<dbReference type="InterPro" id="IPR003661">
    <property type="entry name" value="HisK_dim/P_dom"/>
</dbReference>
<keyword evidence="11" id="KW-1185">Reference proteome</keyword>
<keyword evidence="7" id="KW-1133">Transmembrane helix</keyword>
<dbReference type="OrthoDB" id="9789238at2"/>
<dbReference type="Gene3D" id="3.30.450.20">
    <property type="entry name" value="PAS domain"/>
    <property type="match status" value="1"/>
</dbReference>
<dbReference type="InterPro" id="IPR005467">
    <property type="entry name" value="His_kinase_dom"/>
</dbReference>
<dbReference type="InterPro" id="IPR000700">
    <property type="entry name" value="PAS-assoc_C"/>
</dbReference>
<comment type="catalytic activity">
    <reaction evidence="1">
        <text>ATP + protein L-histidine = ADP + protein N-phospho-L-histidine.</text>
        <dbReference type="EC" id="2.7.13.3"/>
    </reaction>
</comment>
<dbReference type="SMART" id="SM00388">
    <property type="entry name" value="HisKA"/>
    <property type="match status" value="1"/>
</dbReference>
<dbReference type="PRINTS" id="PR00344">
    <property type="entry name" value="BCTRLSENSOR"/>
</dbReference>
<dbReference type="InterPro" id="IPR004358">
    <property type="entry name" value="Sig_transdc_His_kin-like_C"/>
</dbReference>
<name>A0A4Q6Y101_9SPHN</name>
<protein>
    <recommendedName>
        <fullName evidence="2">histidine kinase</fullName>
        <ecNumber evidence="2">2.7.13.3</ecNumber>
    </recommendedName>
</protein>
<dbReference type="PANTHER" id="PTHR43304:SF1">
    <property type="entry name" value="PAC DOMAIN-CONTAINING PROTEIN"/>
    <property type="match status" value="1"/>
</dbReference>
<dbReference type="InterPro" id="IPR052162">
    <property type="entry name" value="Sensor_kinase/Photoreceptor"/>
</dbReference>
<keyword evidence="7" id="KW-0812">Transmembrane</keyword>
<dbReference type="Pfam" id="PF00512">
    <property type="entry name" value="HisKA"/>
    <property type="match status" value="1"/>
</dbReference>
<dbReference type="Gene3D" id="1.10.287.130">
    <property type="match status" value="1"/>
</dbReference>
<evidence type="ECO:0000259" key="8">
    <source>
        <dbReference type="PROSITE" id="PS50109"/>
    </source>
</evidence>
<dbReference type="Gene3D" id="3.30.565.10">
    <property type="entry name" value="Histidine kinase-like ATPase, C-terminal domain"/>
    <property type="match status" value="1"/>
</dbReference>
<feature type="coiled-coil region" evidence="6">
    <location>
        <begin position="153"/>
        <end position="214"/>
    </location>
</feature>
<dbReference type="EMBL" id="SGIS01000020">
    <property type="protein sequence ID" value="RZF63852.1"/>
    <property type="molecule type" value="Genomic_DNA"/>
</dbReference>
<comment type="caution">
    <text evidence="10">The sequence shown here is derived from an EMBL/GenBank/DDBJ whole genome shotgun (WGS) entry which is preliminary data.</text>
</comment>
<evidence type="ECO:0000256" key="3">
    <source>
        <dbReference type="ARBA" id="ARBA00022553"/>
    </source>
</evidence>
<evidence type="ECO:0000256" key="5">
    <source>
        <dbReference type="ARBA" id="ARBA00022777"/>
    </source>
</evidence>
<dbReference type="InterPro" id="IPR003594">
    <property type="entry name" value="HATPase_dom"/>
</dbReference>
<proteinExistence type="predicted"/>
<reference evidence="10 11" key="1">
    <citation type="submission" date="2019-02" db="EMBL/GenBank/DDBJ databases">
        <authorList>
            <person name="Li Y."/>
        </authorList>
    </citation>
    <scope>NUCLEOTIDE SEQUENCE [LARGE SCALE GENOMIC DNA]</scope>
    <source>
        <strain evidence="10 11">3-7</strain>
    </source>
</reference>
<dbReference type="InterPro" id="IPR000014">
    <property type="entry name" value="PAS"/>
</dbReference>
<dbReference type="GO" id="GO:0000155">
    <property type="term" value="F:phosphorelay sensor kinase activity"/>
    <property type="evidence" value="ECO:0007669"/>
    <property type="project" value="InterPro"/>
</dbReference>
<dbReference type="Pfam" id="PF08447">
    <property type="entry name" value="PAS_3"/>
    <property type="match status" value="1"/>
</dbReference>
<feature type="transmembrane region" description="Helical" evidence="7">
    <location>
        <begin position="6"/>
        <end position="23"/>
    </location>
</feature>
<evidence type="ECO:0000256" key="7">
    <source>
        <dbReference type="SAM" id="Phobius"/>
    </source>
</evidence>
<dbReference type="InterPro" id="IPR036890">
    <property type="entry name" value="HATPase_C_sf"/>
</dbReference>
<evidence type="ECO:0000259" key="9">
    <source>
        <dbReference type="PROSITE" id="PS50113"/>
    </source>
</evidence>
<dbReference type="Pfam" id="PF02518">
    <property type="entry name" value="HATPase_c"/>
    <property type="match status" value="1"/>
</dbReference>
<evidence type="ECO:0000313" key="10">
    <source>
        <dbReference type="EMBL" id="RZF63852.1"/>
    </source>
</evidence>
<evidence type="ECO:0000256" key="4">
    <source>
        <dbReference type="ARBA" id="ARBA00022679"/>
    </source>
</evidence>
<organism evidence="10 11">
    <name type="scientific">Sphingomonas populi</name>
    <dbReference type="NCBI Taxonomy" id="2484750"/>
    <lineage>
        <taxon>Bacteria</taxon>
        <taxon>Pseudomonadati</taxon>
        <taxon>Pseudomonadota</taxon>
        <taxon>Alphaproteobacteria</taxon>
        <taxon>Sphingomonadales</taxon>
        <taxon>Sphingomonadaceae</taxon>
        <taxon>Sphingomonas</taxon>
    </lineage>
</organism>
<sequence length="582" mass="64460">MIEAVAIALVLLVGVLIVALLGSRGRLREMRRHLDRSKSELERLGNSVPQFLWKASADGLAEIVNHRFSEMTGIAEVGTSMEVIQGAFHPDDVEPFFAEWARAREIGREFRGYHRLRMADGTYHWMHAVGCPQYSESGAILGWYGATSDVDAEFRAQEEVRALNQELKSLVEERTLELKKTRWRYRTLFDDPSLGVMELDFSEAKRALETLREEGVHDVEAHFEHHPDHWDAMITKVMLTDLNAAFAEMCGYTDGGDALRAGRFGGTQLCSRETLSKLFLSSLASDSGGFSLTTEISKVDGSRLVVACSIHYSQDCIATITAVDITERETAHDLMLAAQSELARASRAGSIGAFSASIAHEVNQPLTSMAIDIETTRRLVDRPEVDRAKLKSMLDRVSRNAKRIADIVTSIRERIRNRRRDAQAVKVCLMIEDTKTLLHREAAARRASLVTHCTVGLRPVFADPVELQQVLVNLVVNALDAVVDVPEEKRTIDLHLDPDGPDRIRVRIADSGPGIPPDDLDKIFDPFYTTKTNGMGIGLQICRSIVEALDGELRAFNRPEGGAVFEFSLNTVPASAEIAAAG</sequence>
<dbReference type="SUPFAM" id="SSF55785">
    <property type="entry name" value="PYP-like sensor domain (PAS domain)"/>
    <property type="match status" value="1"/>
</dbReference>
<gene>
    <name evidence="10" type="ORF">EWE75_13705</name>
</gene>
<evidence type="ECO:0000313" key="11">
    <source>
        <dbReference type="Proteomes" id="UP000292085"/>
    </source>
</evidence>
<keyword evidence="6" id="KW-0175">Coiled coil</keyword>
<dbReference type="PROSITE" id="PS50113">
    <property type="entry name" value="PAC"/>
    <property type="match status" value="1"/>
</dbReference>
<keyword evidence="3" id="KW-0597">Phosphoprotein</keyword>
<dbReference type="PROSITE" id="PS50109">
    <property type="entry name" value="HIS_KIN"/>
    <property type="match status" value="1"/>
</dbReference>
<dbReference type="CDD" id="cd00130">
    <property type="entry name" value="PAS"/>
    <property type="match status" value="1"/>
</dbReference>
<dbReference type="CDD" id="cd00082">
    <property type="entry name" value="HisKA"/>
    <property type="match status" value="1"/>
</dbReference>
<dbReference type="Proteomes" id="UP000292085">
    <property type="component" value="Unassembled WGS sequence"/>
</dbReference>
<dbReference type="RefSeq" id="WP_130158413.1">
    <property type="nucleotide sequence ID" value="NZ_SGIS01000020.1"/>
</dbReference>
<dbReference type="InterPro" id="IPR013655">
    <property type="entry name" value="PAS_fold_3"/>
</dbReference>
<evidence type="ECO:0000256" key="6">
    <source>
        <dbReference type="SAM" id="Coils"/>
    </source>
</evidence>
<keyword evidence="4" id="KW-0808">Transferase</keyword>
<dbReference type="SUPFAM" id="SSF55874">
    <property type="entry name" value="ATPase domain of HSP90 chaperone/DNA topoisomerase II/histidine kinase"/>
    <property type="match status" value="1"/>
</dbReference>
<dbReference type="PANTHER" id="PTHR43304">
    <property type="entry name" value="PHYTOCHROME-LIKE PROTEIN CPH1"/>
    <property type="match status" value="1"/>
</dbReference>
<evidence type="ECO:0000256" key="1">
    <source>
        <dbReference type="ARBA" id="ARBA00000085"/>
    </source>
</evidence>
<dbReference type="InterPro" id="IPR035965">
    <property type="entry name" value="PAS-like_dom_sf"/>
</dbReference>
<keyword evidence="5 10" id="KW-0418">Kinase</keyword>
<accession>A0A4Q6Y101</accession>
<dbReference type="EC" id="2.7.13.3" evidence="2"/>